<feature type="region of interest" description="Disordered" evidence="1">
    <location>
        <begin position="150"/>
        <end position="173"/>
    </location>
</feature>
<feature type="region of interest" description="Disordered" evidence="1">
    <location>
        <begin position="212"/>
        <end position="241"/>
    </location>
</feature>
<keyword evidence="3" id="KW-1185">Reference proteome</keyword>
<reference evidence="2 3" key="1">
    <citation type="submission" date="2021-06" db="EMBL/GenBank/DDBJ databases">
        <title>Caerostris extrusa draft genome.</title>
        <authorList>
            <person name="Kono N."/>
            <person name="Arakawa K."/>
        </authorList>
    </citation>
    <scope>NUCLEOTIDE SEQUENCE [LARGE SCALE GENOMIC DNA]</scope>
</reference>
<evidence type="ECO:0000313" key="2">
    <source>
        <dbReference type="EMBL" id="GIY13571.1"/>
    </source>
</evidence>
<organism evidence="2 3">
    <name type="scientific">Caerostris extrusa</name>
    <name type="common">Bark spider</name>
    <name type="synonym">Caerostris bankana</name>
    <dbReference type="NCBI Taxonomy" id="172846"/>
    <lineage>
        <taxon>Eukaryota</taxon>
        <taxon>Metazoa</taxon>
        <taxon>Ecdysozoa</taxon>
        <taxon>Arthropoda</taxon>
        <taxon>Chelicerata</taxon>
        <taxon>Arachnida</taxon>
        <taxon>Araneae</taxon>
        <taxon>Araneomorphae</taxon>
        <taxon>Entelegynae</taxon>
        <taxon>Araneoidea</taxon>
        <taxon>Araneidae</taxon>
        <taxon>Caerostris</taxon>
    </lineage>
</organism>
<proteinExistence type="predicted"/>
<accession>A0AAV4QZS3</accession>
<dbReference type="AlphaFoldDB" id="A0AAV4QZS3"/>
<sequence>MYREYIENTHSEYSSSISDLNSYIVSTCCREDLFGRLPFFDRIFFTGQFLIMLGDFCMTRGMFTVDKLFRCVYLSWAIHLDRFSKEYEPSVRYKGTETFDELWKIFRFKSFVTNIDNIREIENLEKFRQLPVEKTEGVSHAAREVCQNTIPTPTDFQSSGPETTNNDHGSFTINHHQSLENHLENVEQNMEDSEKMDDFCVGSSSTTPCLAGRSAASNSASAEYSASKYKEEQKKESESDDVQDMLRMLLVLGERRYPIREANLAIF</sequence>
<evidence type="ECO:0000256" key="1">
    <source>
        <dbReference type="SAM" id="MobiDB-lite"/>
    </source>
</evidence>
<comment type="caution">
    <text evidence="2">The sequence shown here is derived from an EMBL/GenBank/DDBJ whole genome shotgun (WGS) entry which is preliminary data.</text>
</comment>
<dbReference type="EMBL" id="BPLR01006960">
    <property type="protein sequence ID" value="GIY13571.1"/>
    <property type="molecule type" value="Genomic_DNA"/>
</dbReference>
<gene>
    <name evidence="2" type="ORF">CEXT_646751</name>
</gene>
<evidence type="ECO:0000313" key="3">
    <source>
        <dbReference type="Proteomes" id="UP001054945"/>
    </source>
</evidence>
<feature type="compositionally biased region" description="Basic and acidic residues" evidence="1">
    <location>
        <begin position="228"/>
        <end position="237"/>
    </location>
</feature>
<protein>
    <submittedName>
        <fullName evidence="2">Uncharacterized protein</fullName>
    </submittedName>
</protein>
<dbReference type="Proteomes" id="UP001054945">
    <property type="component" value="Unassembled WGS sequence"/>
</dbReference>
<name>A0AAV4QZS3_CAEEX</name>
<feature type="compositionally biased region" description="Low complexity" evidence="1">
    <location>
        <begin position="212"/>
        <end position="227"/>
    </location>
</feature>